<dbReference type="RefSeq" id="WP_095608603.1">
    <property type="nucleotide sequence ID" value="NZ_CAUHCB010000005.1"/>
</dbReference>
<dbReference type="Proteomes" id="UP000217528">
    <property type="component" value="Unassembled WGS sequence"/>
</dbReference>
<comment type="caution">
    <text evidence="6">The sequence shown here is derived from an EMBL/GenBank/DDBJ whole genome shotgun (WGS) entry which is preliminary data.</text>
</comment>
<feature type="transmembrane region" description="Helical" evidence="5">
    <location>
        <begin position="215"/>
        <end position="236"/>
    </location>
</feature>
<dbReference type="OrthoDB" id="82244at2157"/>
<dbReference type="EMBL" id="LWMS01000018">
    <property type="protein sequence ID" value="PWL08444.1"/>
    <property type="molecule type" value="Genomic_DNA"/>
</dbReference>
<gene>
    <name evidence="6" type="ORF">ASJ82_02465</name>
    <name evidence="7" type="ORF">MSCUN_06660</name>
</gene>
<dbReference type="PANTHER" id="PTHR43483:SF3">
    <property type="entry name" value="MEMBRANE TRANSPORTER PROTEIN HI_0806-RELATED"/>
    <property type="match status" value="1"/>
</dbReference>
<feature type="transmembrane region" description="Helical" evidence="5">
    <location>
        <begin position="83"/>
        <end position="102"/>
    </location>
</feature>
<evidence type="ECO:0000256" key="1">
    <source>
        <dbReference type="ARBA" id="ARBA00004141"/>
    </source>
</evidence>
<keyword evidence="4 5" id="KW-0472">Membrane</keyword>
<comment type="subcellular location">
    <subcellularLocation>
        <location evidence="5">Cell membrane</location>
        <topology evidence="5">Multi-pass membrane protein</topology>
    </subcellularLocation>
    <subcellularLocation>
        <location evidence="1">Membrane</location>
        <topology evidence="1">Multi-pass membrane protein</topology>
    </subcellularLocation>
</comment>
<evidence type="ECO:0000256" key="4">
    <source>
        <dbReference type="ARBA" id="ARBA00023136"/>
    </source>
</evidence>
<feature type="transmembrane region" description="Helical" evidence="5">
    <location>
        <begin position="248"/>
        <end position="267"/>
    </location>
</feature>
<dbReference type="Pfam" id="PF01925">
    <property type="entry name" value="TauE"/>
    <property type="match status" value="1"/>
</dbReference>
<feature type="transmembrane region" description="Helical" evidence="5">
    <location>
        <begin position="49"/>
        <end position="71"/>
    </location>
</feature>
<evidence type="ECO:0000313" key="8">
    <source>
        <dbReference type="Proteomes" id="UP000217528"/>
    </source>
</evidence>
<feature type="transmembrane region" description="Helical" evidence="5">
    <location>
        <begin position="109"/>
        <end position="128"/>
    </location>
</feature>
<proteinExistence type="inferred from homology"/>
<feature type="transmembrane region" description="Helical" evidence="5">
    <location>
        <begin position="148"/>
        <end position="174"/>
    </location>
</feature>
<evidence type="ECO:0000313" key="7">
    <source>
        <dbReference type="EMBL" id="PWL08444.1"/>
    </source>
</evidence>
<dbReference type="PANTHER" id="PTHR43483">
    <property type="entry name" value="MEMBRANE TRANSPORTER PROTEIN HI_0806-RELATED"/>
    <property type="match status" value="1"/>
</dbReference>
<evidence type="ECO:0000256" key="2">
    <source>
        <dbReference type="ARBA" id="ARBA00022692"/>
    </source>
</evidence>
<organism evidence="6 8">
    <name type="scientific">Methanosphaera cuniculi</name>
    <dbReference type="NCBI Taxonomy" id="1077256"/>
    <lineage>
        <taxon>Archaea</taxon>
        <taxon>Methanobacteriati</taxon>
        <taxon>Methanobacteriota</taxon>
        <taxon>Methanomada group</taxon>
        <taxon>Methanobacteria</taxon>
        <taxon>Methanobacteriales</taxon>
        <taxon>Methanobacteriaceae</taxon>
        <taxon>Methanosphaera</taxon>
    </lineage>
</organism>
<evidence type="ECO:0000256" key="5">
    <source>
        <dbReference type="RuleBase" id="RU363041"/>
    </source>
</evidence>
<reference evidence="6 8" key="2">
    <citation type="journal article" date="2017" name="BMC Genomics">
        <title>Genomic analysis of methanogenic archaea reveals a shift towards energy conservation.</title>
        <authorList>
            <person name="Gilmore S.P."/>
            <person name="Henske J.K."/>
            <person name="Sexton J.A."/>
            <person name="Solomon K.V."/>
            <person name="Seppala S."/>
            <person name="Yoo J.I."/>
            <person name="Huyett L.M."/>
            <person name="Pressman A."/>
            <person name="Cogan J.Z."/>
            <person name="Kivenson V."/>
            <person name="Peng X."/>
            <person name="Tan Y."/>
            <person name="Valentine D.L."/>
            <person name="O'Malley M.A."/>
        </authorList>
    </citation>
    <scope>NUCLEOTIDE SEQUENCE [LARGE SCALE GENOMIC DNA]</scope>
    <source>
        <strain evidence="6 8">1R-7</strain>
    </source>
</reference>
<feature type="transmembrane region" description="Helical" evidence="5">
    <location>
        <begin position="181"/>
        <end position="203"/>
    </location>
</feature>
<dbReference type="AlphaFoldDB" id="A0A2A2HDF6"/>
<evidence type="ECO:0000313" key="9">
    <source>
        <dbReference type="Proteomes" id="UP000246004"/>
    </source>
</evidence>
<keyword evidence="5" id="KW-1003">Cell membrane</keyword>
<protein>
    <recommendedName>
        <fullName evidence="5">Probable membrane transporter protein</fullName>
    </recommendedName>
</protein>
<dbReference type="EMBL" id="LMVN01000014">
    <property type="protein sequence ID" value="PAV07462.1"/>
    <property type="molecule type" value="Genomic_DNA"/>
</dbReference>
<keyword evidence="2 5" id="KW-0812">Transmembrane</keyword>
<evidence type="ECO:0000256" key="3">
    <source>
        <dbReference type="ARBA" id="ARBA00022989"/>
    </source>
</evidence>
<feature type="transmembrane region" description="Helical" evidence="5">
    <location>
        <begin position="6"/>
        <end position="37"/>
    </location>
</feature>
<dbReference type="Proteomes" id="UP000246004">
    <property type="component" value="Unassembled WGS sequence"/>
</dbReference>
<sequence length="268" mass="28325">MDMITYIILLLGGGCIGGFLAGLLGVGGGVILSPIQFELLKLNGVDPQLALPMAFATSLAVIFITMISGTYQHYKNGNVEKTGLKQLMIFGVIGSIIGAFLSTHLHVEILEILFGIMCMGSVVSMIVIKNPENDDNINRSKLAHSILGFIAGILSGLLGVGGGIIMIPSLTILLKYSTRKAIGTSSATIIATSIGGIISYIILGQTVTNLPPYSIGYVNILQFVIIAFASVIVAKYAANLSKHVNPKILKAFQIVLVAYIGLRMFGIV</sequence>
<name>A0A2A2HDF6_9EURY</name>
<comment type="similarity">
    <text evidence="5">Belongs to the 4-toluene sulfonate uptake permease (TSUP) (TC 2.A.102) family.</text>
</comment>
<keyword evidence="8" id="KW-1185">Reference proteome</keyword>
<accession>A0A2A2HDF6</accession>
<evidence type="ECO:0000313" key="6">
    <source>
        <dbReference type="EMBL" id="PAV07462.1"/>
    </source>
</evidence>
<reference evidence="7 9" key="1">
    <citation type="submission" date="2016-04" db="EMBL/GenBank/DDBJ databases">
        <title>Genome sequence of Methanosphaera cuniculi DSM 4103.</title>
        <authorList>
            <person name="Poehlein A."/>
            <person name="Seedorf H."/>
            <person name="Daniel R."/>
        </authorList>
    </citation>
    <scope>NUCLEOTIDE SEQUENCE [LARGE SCALE GENOMIC DNA]</scope>
    <source>
        <strain evidence="7 9">DSM 4103</strain>
    </source>
</reference>
<dbReference type="GO" id="GO:0005886">
    <property type="term" value="C:plasma membrane"/>
    <property type="evidence" value="ECO:0007669"/>
    <property type="project" value="UniProtKB-SubCell"/>
</dbReference>
<keyword evidence="3 5" id="KW-1133">Transmembrane helix</keyword>
<dbReference type="InterPro" id="IPR002781">
    <property type="entry name" value="TM_pro_TauE-like"/>
</dbReference>